<dbReference type="RefSeq" id="XP_018711996.1">
    <property type="nucleotide sequence ID" value="XM_018858879.1"/>
</dbReference>
<keyword evidence="4" id="KW-0456">Lyase</keyword>
<protein>
    <submittedName>
        <fullName evidence="6">Uncharacterized protein</fullName>
    </submittedName>
</protein>
<name>A0A1A0HBU8_9ASCO</name>
<gene>
    <name evidence="6" type="ORF">METBIDRAFT_78432</name>
</gene>
<dbReference type="GO" id="GO:0016798">
    <property type="term" value="F:hydrolase activity, acting on glycosyl bonds"/>
    <property type="evidence" value="ECO:0007669"/>
    <property type="project" value="UniProtKB-KW"/>
</dbReference>
<proteinExistence type="inferred from homology"/>
<dbReference type="EMBL" id="LXTC01000003">
    <property type="protein sequence ID" value="OBA21486.1"/>
    <property type="molecule type" value="Genomic_DNA"/>
</dbReference>
<dbReference type="PANTHER" id="PTHR42909">
    <property type="entry name" value="ZGC:136858"/>
    <property type="match status" value="1"/>
</dbReference>
<dbReference type="SUPFAM" id="SSF53613">
    <property type="entry name" value="Ribokinase-like"/>
    <property type="match status" value="1"/>
</dbReference>
<dbReference type="PANTHER" id="PTHR42909:SF1">
    <property type="entry name" value="CARBOHYDRATE KINASE PFKB DOMAIN-CONTAINING PROTEIN"/>
    <property type="match status" value="1"/>
</dbReference>
<dbReference type="Gene3D" id="3.40.1190.20">
    <property type="match status" value="1"/>
</dbReference>
<evidence type="ECO:0000256" key="4">
    <source>
        <dbReference type="ARBA" id="ARBA00023239"/>
    </source>
</evidence>
<dbReference type="GO" id="GO:0004730">
    <property type="term" value="F:pseudouridylate synthase activity"/>
    <property type="evidence" value="ECO:0007669"/>
    <property type="project" value="InterPro"/>
</dbReference>
<comment type="caution">
    <text evidence="6">The sequence shown here is derived from an EMBL/GenBank/DDBJ whole genome shotgun (WGS) entry which is preliminary data.</text>
</comment>
<dbReference type="AlphaFoldDB" id="A0A1A0HBU8"/>
<dbReference type="Pfam" id="PF04227">
    <property type="entry name" value="Indigoidine_A"/>
    <property type="match status" value="1"/>
</dbReference>
<dbReference type="GO" id="GO:0046872">
    <property type="term" value="F:metal ion binding"/>
    <property type="evidence" value="ECO:0007669"/>
    <property type="project" value="UniProtKB-KW"/>
</dbReference>
<dbReference type="OrthoDB" id="198885at2759"/>
<keyword evidence="1" id="KW-0479">Metal-binding</keyword>
<reference evidence="6 7" key="1">
    <citation type="submission" date="2016-05" db="EMBL/GenBank/DDBJ databases">
        <title>Comparative genomics of biotechnologically important yeasts.</title>
        <authorList>
            <consortium name="DOE Joint Genome Institute"/>
            <person name="Riley R."/>
            <person name="Haridas S."/>
            <person name="Wolfe K.H."/>
            <person name="Lopes M.R."/>
            <person name="Hittinger C.T."/>
            <person name="Goker M."/>
            <person name="Salamov A."/>
            <person name="Wisecaver J."/>
            <person name="Long T.M."/>
            <person name="Aerts A.L."/>
            <person name="Barry K."/>
            <person name="Choi C."/>
            <person name="Clum A."/>
            <person name="Coughlan A.Y."/>
            <person name="Deshpande S."/>
            <person name="Douglass A.P."/>
            <person name="Hanson S.J."/>
            <person name="Klenk H.-P."/>
            <person name="LaButti K."/>
            <person name="Lapidus A."/>
            <person name="Lindquist E."/>
            <person name="Lipzen A."/>
            <person name="Meier-kolthoff J.P."/>
            <person name="Ohm R.A."/>
            <person name="Otillar R.P."/>
            <person name="Pangilinan J."/>
            <person name="Peng Y."/>
            <person name="Rokas A."/>
            <person name="Rosa C.A."/>
            <person name="Scheuner C."/>
            <person name="Sibirny A.A."/>
            <person name="Slot J.C."/>
            <person name="Stielow J.B."/>
            <person name="Sun H."/>
            <person name="Kurtzman C.P."/>
            <person name="Blackwell M."/>
            <person name="Grigoriev I.V."/>
            <person name="Jeffries T.W."/>
        </authorList>
    </citation>
    <scope>NUCLEOTIDE SEQUENCE [LARGE SCALE GENOMIC DNA]</scope>
    <source>
        <strain evidence="6 7">NRRL YB-4993</strain>
    </source>
</reference>
<dbReference type="GO" id="GO:0005737">
    <property type="term" value="C:cytoplasm"/>
    <property type="evidence" value="ECO:0007669"/>
    <property type="project" value="TreeGrafter"/>
</dbReference>
<dbReference type="STRING" id="869754.A0A1A0HBU8"/>
<dbReference type="HAMAP" id="MF_01876">
    <property type="entry name" value="PsiMP_glycosidase"/>
    <property type="match status" value="1"/>
</dbReference>
<evidence type="ECO:0000313" key="7">
    <source>
        <dbReference type="Proteomes" id="UP000092555"/>
    </source>
</evidence>
<organism evidence="6 7">
    <name type="scientific">Metschnikowia bicuspidata var. bicuspidata NRRL YB-4993</name>
    <dbReference type="NCBI Taxonomy" id="869754"/>
    <lineage>
        <taxon>Eukaryota</taxon>
        <taxon>Fungi</taxon>
        <taxon>Dikarya</taxon>
        <taxon>Ascomycota</taxon>
        <taxon>Saccharomycotina</taxon>
        <taxon>Pichiomycetes</taxon>
        <taxon>Metschnikowiaceae</taxon>
        <taxon>Metschnikowia</taxon>
    </lineage>
</organism>
<dbReference type="InterPro" id="IPR022830">
    <property type="entry name" value="Indigdn_synthA-like"/>
</dbReference>
<evidence type="ECO:0000256" key="2">
    <source>
        <dbReference type="ARBA" id="ARBA00022801"/>
    </source>
</evidence>
<evidence type="ECO:0000256" key="3">
    <source>
        <dbReference type="ARBA" id="ARBA00023211"/>
    </source>
</evidence>
<dbReference type="InterPro" id="IPR007342">
    <property type="entry name" value="PsuG"/>
</dbReference>
<dbReference type="SUPFAM" id="SSF110581">
    <property type="entry name" value="Indigoidine synthase A-like"/>
    <property type="match status" value="1"/>
</dbReference>
<dbReference type="InterPro" id="IPR029056">
    <property type="entry name" value="Ribokinase-like"/>
</dbReference>
<keyword evidence="2" id="KW-0378">Hydrolase</keyword>
<keyword evidence="3" id="KW-0464">Manganese</keyword>
<accession>A0A1A0HBU8</accession>
<dbReference type="GeneID" id="30031855"/>
<sequence length="734" mass="79291">MLRWTRFLSTHSRTLRISPEVTQALQENVPVVALESTIITHGFPYPANLEMARAVERKIRDHGCVPATCAFLKGVPHVGLSDRQIENLAELKTANKVSRRDIGATMAQRLDGGTTIAGTMILSHMAGIDVFATGGLGGVHRDGHITMDVSADLTELSRTPVTVVCAGPKLILDIGRTMEFLETQGVFVGTYNDDGRARVEIPGFFCRSSGVKSPYSFSSWREMASIVHNQNRVMGLSSGSLVCVPPPSETALSSDLIDGIINNASMEALAQGVLGKELTPFLLAKIAAATGGQSVECNKQFVINNAEAACAIAKELGDLKTGSGPVNAVDTMVIGLVALDTICTLQQEPVMADSNPGKMAAGLGGVGFNVSLAHLYGLQNQGIKANLRFISAVGDDLPGTSIIKSLEERTHDVSGIKVYKDESSAQYTAMLSPLGELVMACADMKIFEKEHFATHVGKELARARPRVVVTDCNLLAASLDAVMAACQLMPSRPIVIVEPTSKPKLARLSQVNSANLRVFPNNTVLLITPTVAELEQIHASFSQREFFDDYDSWFPALDSLGIDAGFRDKLHALGLKFPALKDLLKTGTFQQAFQVLPYVPNILVKMGRYGCVLIKLSTNVNDYKSVPTTSKFRPTATLVSSGKPHDDNKRFGIVVEYFDIPHENKSIDIVNVTGAGDSFLGYLSASLLKENWLVPEIESLEQEWGKWEAVYKSQLASGKSLQSLSAISEKILEI</sequence>
<keyword evidence="7" id="KW-1185">Reference proteome</keyword>
<evidence type="ECO:0000256" key="5">
    <source>
        <dbReference type="ARBA" id="ARBA00023295"/>
    </source>
</evidence>
<dbReference type="Proteomes" id="UP000092555">
    <property type="component" value="Unassembled WGS sequence"/>
</dbReference>
<keyword evidence="5" id="KW-0326">Glycosidase</keyword>
<evidence type="ECO:0000313" key="6">
    <source>
        <dbReference type="EMBL" id="OBA21486.1"/>
    </source>
</evidence>
<evidence type="ECO:0000256" key="1">
    <source>
        <dbReference type="ARBA" id="ARBA00022723"/>
    </source>
</evidence>
<dbReference type="Gene3D" id="3.40.1790.10">
    <property type="entry name" value="Indigoidine synthase domain"/>
    <property type="match status" value="1"/>
</dbReference>